<name>V9DBS7_9EURO</name>
<gene>
    <name evidence="1" type="ORF">G647_05209</name>
</gene>
<accession>V9DBS7</accession>
<dbReference type="HOGENOM" id="CLU_119604_0_0_1"/>
<evidence type="ECO:0000313" key="2">
    <source>
        <dbReference type="Proteomes" id="UP000030678"/>
    </source>
</evidence>
<dbReference type="VEuPathDB" id="FungiDB:G647_05209"/>
<proteinExistence type="predicted"/>
<dbReference type="GeneID" id="19983702"/>
<dbReference type="Proteomes" id="UP000030678">
    <property type="component" value="Unassembled WGS sequence"/>
</dbReference>
<dbReference type="OrthoDB" id="62952at2759"/>
<dbReference type="RefSeq" id="XP_008727762.1">
    <property type="nucleotide sequence ID" value="XM_008729540.1"/>
</dbReference>
<protein>
    <submittedName>
        <fullName evidence="1">Uncharacterized protein</fullName>
    </submittedName>
</protein>
<organism evidence="1 2">
    <name type="scientific">Cladophialophora carrionii CBS 160.54</name>
    <dbReference type="NCBI Taxonomy" id="1279043"/>
    <lineage>
        <taxon>Eukaryota</taxon>
        <taxon>Fungi</taxon>
        <taxon>Dikarya</taxon>
        <taxon>Ascomycota</taxon>
        <taxon>Pezizomycotina</taxon>
        <taxon>Eurotiomycetes</taxon>
        <taxon>Chaetothyriomycetidae</taxon>
        <taxon>Chaetothyriales</taxon>
        <taxon>Herpotrichiellaceae</taxon>
        <taxon>Cladophialophora</taxon>
    </lineage>
</organism>
<dbReference type="EMBL" id="KB822705">
    <property type="protein sequence ID" value="ETI23407.1"/>
    <property type="molecule type" value="Genomic_DNA"/>
</dbReference>
<sequence>MDHLPTVRPRTPTGPLGYLNFPPEIMNKIYREVLVDNSQILAFLCSSDSACQFFHLKQAVAAHQSPRHDQLDWTELYDVRYYINSSGLSAQFLRVCRKIWAEGSPVLYGNITVAMRCTPVRLDPCLPRFFKRNTPYVLAWAHFLYPTSAGPVDGLMHWGMTHTIREADSSGAICEEQRYDKRETQRYGSMRKESASV</sequence>
<evidence type="ECO:0000313" key="1">
    <source>
        <dbReference type="EMBL" id="ETI23407.1"/>
    </source>
</evidence>
<dbReference type="AlphaFoldDB" id="V9DBS7"/>
<reference evidence="1 2" key="1">
    <citation type="submission" date="2013-03" db="EMBL/GenBank/DDBJ databases">
        <title>The Genome Sequence of Cladophialophora carrionii CBS 160.54.</title>
        <authorList>
            <consortium name="The Broad Institute Genomics Platform"/>
            <person name="Cuomo C."/>
            <person name="de Hoog S."/>
            <person name="Gorbushina A."/>
            <person name="Walker B."/>
            <person name="Young S.K."/>
            <person name="Zeng Q."/>
            <person name="Gargeya S."/>
            <person name="Fitzgerald M."/>
            <person name="Haas B."/>
            <person name="Abouelleil A."/>
            <person name="Allen A.W."/>
            <person name="Alvarado L."/>
            <person name="Arachchi H.M."/>
            <person name="Berlin A.M."/>
            <person name="Chapman S.B."/>
            <person name="Gainer-Dewar J."/>
            <person name="Goldberg J."/>
            <person name="Griggs A."/>
            <person name="Gujja S."/>
            <person name="Hansen M."/>
            <person name="Howarth C."/>
            <person name="Imamovic A."/>
            <person name="Ireland A."/>
            <person name="Larimer J."/>
            <person name="McCowan C."/>
            <person name="Murphy C."/>
            <person name="Pearson M."/>
            <person name="Poon T.W."/>
            <person name="Priest M."/>
            <person name="Roberts A."/>
            <person name="Saif S."/>
            <person name="Shea T."/>
            <person name="Sisk P."/>
            <person name="Sykes S."/>
            <person name="Wortman J."/>
            <person name="Nusbaum C."/>
            <person name="Birren B."/>
        </authorList>
    </citation>
    <scope>NUCLEOTIDE SEQUENCE [LARGE SCALE GENOMIC DNA]</scope>
    <source>
        <strain evidence="1 2">CBS 160.54</strain>
    </source>
</reference>